<dbReference type="EMBL" id="MNCJ02000329">
    <property type="protein sequence ID" value="KAF5769586.1"/>
    <property type="molecule type" value="Genomic_DNA"/>
</dbReference>
<comment type="caution">
    <text evidence="1">The sequence shown here is derived from an EMBL/GenBank/DDBJ whole genome shotgun (WGS) entry which is preliminary data.</text>
</comment>
<name>A0A9K3H842_HELAN</name>
<gene>
    <name evidence="1" type="ORF">HanXRQr2_Chr14g0650021</name>
</gene>
<dbReference type="Gramene" id="mRNA:HanXRQr2_Chr14g0650021">
    <property type="protein sequence ID" value="mRNA:HanXRQr2_Chr14g0650021"/>
    <property type="gene ID" value="HanXRQr2_Chr14g0650021"/>
</dbReference>
<proteinExistence type="predicted"/>
<sequence>MINSSPNNSQPIHHLLQRLDQFRPRRLHSFLQFHQITILFFNKARMPGRT</sequence>
<dbReference type="Proteomes" id="UP000215914">
    <property type="component" value="Unassembled WGS sequence"/>
</dbReference>
<evidence type="ECO:0000313" key="2">
    <source>
        <dbReference type="Proteomes" id="UP000215914"/>
    </source>
</evidence>
<accession>A0A9K3H842</accession>
<reference evidence="1" key="2">
    <citation type="submission" date="2020-06" db="EMBL/GenBank/DDBJ databases">
        <title>Helianthus annuus Genome sequencing and assembly Release 2.</title>
        <authorList>
            <person name="Gouzy J."/>
            <person name="Langlade N."/>
            <person name="Munos S."/>
        </authorList>
    </citation>
    <scope>NUCLEOTIDE SEQUENCE</scope>
    <source>
        <tissue evidence="1">Leaves</tissue>
    </source>
</reference>
<protein>
    <submittedName>
        <fullName evidence="1">Uncharacterized protein</fullName>
    </submittedName>
</protein>
<dbReference type="AlphaFoldDB" id="A0A9K3H842"/>
<keyword evidence="2" id="KW-1185">Reference proteome</keyword>
<organism evidence="1 2">
    <name type="scientific">Helianthus annuus</name>
    <name type="common">Common sunflower</name>
    <dbReference type="NCBI Taxonomy" id="4232"/>
    <lineage>
        <taxon>Eukaryota</taxon>
        <taxon>Viridiplantae</taxon>
        <taxon>Streptophyta</taxon>
        <taxon>Embryophyta</taxon>
        <taxon>Tracheophyta</taxon>
        <taxon>Spermatophyta</taxon>
        <taxon>Magnoliopsida</taxon>
        <taxon>eudicotyledons</taxon>
        <taxon>Gunneridae</taxon>
        <taxon>Pentapetalae</taxon>
        <taxon>asterids</taxon>
        <taxon>campanulids</taxon>
        <taxon>Asterales</taxon>
        <taxon>Asteraceae</taxon>
        <taxon>Asteroideae</taxon>
        <taxon>Heliantheae alliance</taxon>
        <taxon>Heliantheae</taxon>
        <taxon>Helianthus</taxon>
    </lineage>
</organism>
<evidence type="ECO:0000313" key="1">
    <source>
        <dbReference type="EMBL" id="KAF5769586.1"/>
    </source>
</evidence>
<reference evidence="1" key="1">
    <citation type="journal article" date="2017" name="Nature">
        <title>The sunflower genome provides insights into oil metabolism, flowering and Asterid evolution.</title>
        <authorList>
            <person name="Badouin H."/>
            <person name="Gouzy J."/>
            <person name="Grassa C.J."/>
            <person name="Murat F."/>
            <person name="Staton S.E."/>
            <person name="Cottret L."/>
            <person name="Lelandais-Briere C."/>
            <person name="Owens G.L."/>
            <person name="Carrere S."/>
            <person name="Mayjonade B."/>
            <person name="Legrand L."/>
            <person name="Gill N."/>
            <person name="Kane N.C."/>
            <person name="Bowers J.E."/>
            <person name="Hubner S."/>
            <person name="Bellec A."/>
            <person name="Berard A."/>
            <person name="Berges H."/>
            <person name="Blanchet N."/>
            <person name="Boniface M.C."/>
            <person name="Brunel D."/>
            <person name="Catrice O."/>
            <person name="Chaidir N."/>
            <person name="Claudel C."/>
            <person name="Donnadieu C."/>
            <person name="Faraut T."/>
            <person name="Fievet G."/>
            <person name="Helmstetter N."/>
            <person name="King M."/>
            <person name="Knapp S.J."/>
            <person name="Lai Z."/>
            <person name="Le Paslier M.C."/>
            <person name="Lippi Y."/>
            <person name="Lorenzon L."/>
            <person name="Mandel J.R."/>
            <person name="Marage G."/>
            <person name="Marchand G."/>
            <person name="Marquand E."/>
            <person name="Bret-Mestries E."/>
            <person name="Morien E."/>
            <person name="Nambeesan S."/>
            <person name="Nguyen T."/>
            <person name="Pegot-Espagnet P."/>
            <person name="Pouilly N."/>
            <person name="Raftis F."/>
            <person name="Sallet E."/>
            <person name="Schiex T."/>
            <person name="Thomas J."/>
            <person name="Vandecasteele C."/>
            <person name="Vares D."/>
            <person name="Vear F."/>
            <person name="Vautrin S."/>
            <person name="Crespi M."/>
            <person name="Mangin B."/>
            <person name="Burke J.M."/>
            <person name="Salse J."/>
            <person name="Munos S."/>
            <person name="Vincourt P."/>
            <person name="Rieseberg L.H."/>
            <person name="Langlade N.B."/>
        </authorList>
    </citation>
    <scope>NUCLEOTIDE SEQUENCE</scope>
    <source>
        <tissue evidence="1">Leaves</tissue>
    </source>
</reference>